<dbReference type="PANTHER" id="PTHR21666:SF289">
    <property type="entry name" value="L-ALA--D-GLU ENDOPEPTIDASE"/>
    <property type="match status" value="1"/>
</dbReference>
<evidence type="ECO:0000259" key="5">
    <source>
        <dbReference type="Pfam" id="PF24568"/>
    </source>
</evidence>
<sequence length="411" mass="46118">MRVAGRGTRAVAGDARGRPVKRIAAVLLMLALAAPAWPQTDSLESAKRAELEEIRRQAREKRDAATRLKGQESQAMGQLRRTERQLNLTRKRLSQLRRRRQNLDLQLEVTRLDLQRNLQALSEQRARLGRRLRSMYKLGPAGELEYLLSTQSFAQLLTRWDFLVMVAEQDRQLLVDVTNRKETVETLQHRLQGHLDQVQATALQTTTENRRLAAQRSARRGTVREIQTQREAFEAAAAELEKTARAIQGLLAHLERKRREEADRARAQGQPVTPYSSDFARGQGALDWPLRGEVVGRFGPERNPRFNVVTPNNGIDIAAPIGTAVRAVAKGRVDYTAEDYGTYGQIVILNHGDSYYTLYAHLSEILVSVGQQVTSGQVIGRSGDTGSLKGAVLHFEVRRGGTALNPQDWLQ</sequence>
<reference evidence="6 7" key="1">
    <citation type="journal article" date="2019" name="Nat. Microbiol.">
        <title>Mediterranean grassland soil C-N compound turnover is dependent on rainfall and depth, and is mediated by genomically divergent microorganisms.</title>
        <authorList>
            <person name="Diamond S."/>
            <person name="Andeer P.F."/>
            <person name="Li Z."/>
            <person name="Crits-Christoph A."/>
            <person name="Burstein D."/>
            <person name="Anantharaman K."/>
            <person name="Lane K.R."/>
            <person name="Thomas B.C."/>
            <person name="Pan C."/>
            <person name="Northen T.R."/>
            <person name="Banfield J.F."/>
        </authorList>
    </citation>
    <scope>NUCLEOTIDE SEQUENCE [LARGE SCALE GENOMIC DNA]</scope>
    <source>
        <strain evidence="6">WS_8</strain>
    </source>
</reference>
<feature type="region of interest" description="Disordered" evidence="3">
    <location>
        <begin position="59"/>
        <end position="79"/>
    </location>
</feature>
<evidence type="ECO:0000313" key="6">
    <source>
        <dbReference type="EMBL" id="TMQ67804.1"/>
    </source>
</evidence>
<keyword evidence="1" id="KW-0732">Signal</keyword>
<evidence type="ECO:0000313" key="7">
    <source>
        <dbReference type="Proteomes" id="UP000316609"/>
    </source>
</evidence>
<proteinExistence type="predicted"/>
<dbReference type="Pfam" id="PF24568">
    <property type="entry name" value="CC_PcsB"/>
    <property type="match status" value="1"/>
</dbReference>
<protein>
    <submittedName>
        <fullName evidence="6">Uncharacterized protein</fullName>
    </submittedName>
</protein>
<evidence type="ECO:0000256" key="3">
    <source>
        <dbReference type="SAM" id="MobiDB-lite"/>
    </source>
</evidence>
<dbReference type="PANTHER" id="PTHR21666">
    <property type="entry name" value="PEPTIDASE-RELATED"/>
    <property type="match status" value="1"/>
</dbReference>
<comment type="caution">
    <text evidence="6">The sequence shown here is derived from an EMBL/GenBank/DDBJ whole genome shotgun (WGS) entry which is preliminary data.</text>
</comment>
<dbReference type="AlphaFoldDB" id="A0A538TVZ4"/>
<feature type="domain" description="M23ase beta-sheet core" evidence="4">
    <location>
        <begin position="311"/>
        <end position="406"/>
    </location>
</feature>
<dbReference type="CDD" id="cd12797">
    <property type="entry name" value="M23_peptidase"/>
    <property type="match status" value="1"/>
</dbReference>
<dbReference type="InterPro" id="IPR011055">
    <property type="entry name" value="Dup_hybrid_motif"/>
</dbReference>
<feature type="compositionally biased region" description="Basic and acidic residues" evidence="3">
    <location>
        <begin position="59"/>
        <end position="70"/>
    </location>
</feature>
<dbReference type="Gene3D" id="2.70.70.10">
    <property type="entry name" value="Glucose Permease (Domain IIA)"/>
    <property type="match status" value="1"/>
</dbReference>
<dbReference type="InterPro" id="IPR050570">
    <property type="entry name" value="Cell_wall_metabolism_enzyme"/>
</dbReference>
<dbReference type="EMBL" id="VBOY01000030">
    <property type="protein sequence ID" value="TMQ67804.1"/>
    <property type="molecule type" value="Genomic_DNA"/>
</dbReference>
<dbReference type="SUPFAM" id="SSF51261">
    <property type="entry name" value="Duplicated hybrid motif"/>
    <property type="match status" value="1"/>
</dbReference>
<evidence type="ECO:0000256" key="1">
    <source>
        <dbReference type="ARBA" id="ARBA00022729"/>
    </source>
</evidence>
<evidence type="ECO:0000259" key="4">
    <source>
        <dbReference type="Pfam" id="PF01551"/>
    </source>
</evidence>
<dbReference type="Proteomes" id="UP000316609">
    <property type="component" value="Unassembled WGS sequence"/>
</dbReference>
<dbReference type="InterPro" id="IPR016047">
    <property type="entry name" value="M23ase_b-sheet_dom"/>
</dbReference>
<dbReference type="InterPro" id="IPR057309">
    <property type="entry name" value="PcsB_CC"/>
</dbReference>
<dbReference type="Gene3D" id="6.10.250.3150">
    <property type="match status" value="1"/>
</dbReference>
<feature type="coiled-coil region" evidence="2">
    <location>
        <begin position="223"/>
        <end position="260"/>
    </location>
</feature>
<keyword evidence="2" id="KW-0175">Coiled coil</keyword>
<dbReference type="GO" id="GO:0004222">
    <property type="term" value="F:metalloendopeptidase activity"/>
    <property type="evidence" value="ECO:0007669"/>
    <property type="project" value="TreeGrafter"/>
</dbReference>
<feature type="domain" description="Peptidoglycan hydrolase PcsB coiled-coil" evidence="5">
    <location>
        <begin position="122"/>
        <end position="186"/>
    </location>
</feature>
<name>A0A538TVZ4_UNCEI</name>
<evidence type="ECO:0000256" key="2">
    <source>
        <dbReference type="SAM" id="Coils"/>
    </source>
</evidence>
<dbReference type="Pfam" id="PF01551">
    <property type="entry name" value="Peptidase_M23"/>
    <property type="match status" value="1"/>
</dbReference>
<accession>A0A538TVZ4</accession>
<gene>
    <name evidence="6" type="ORF">E6K78_03475</name>
</gene>
<organism evidence="6 7">
    <name type="scientific">Eiseniibacteriota bacterium</name>
    <dbReference type="NCBI Taxonomy" id="2212470"/>
    <lineage>
        <taxon>Bacteria</taxon>
        <taxon>Candidatus Eiseniibacteriota</taxon>
    </lineage>
</organism>